<organism evidence="6 7">
    <name type="scientific">Selenomonas dianae</name>
    <dbReference type="NCBI Taxonomy" id="135079"/>
    <lineage>
        <taxon>Bacteria</taxon>
        <taxon>Bacillati</taxon>
        <taxon>Bacillota</taxon>
        <taxon>Negativicutes</taxon>
        <taxon>Selenomonadales</taxon>
        <taxon>Selenomonadaceae</taxon>
        <taxon>Selenomonas</taxon>
    </lineage>
</organism>
<reference evidence="7" key="1">
    <citation type="journal article" date="2019" name="Int. J. Syst. Evol. Microbiol.">
        <title>The Global Catalogue of Microorganisms (GCM) 10K type strain sequencing project: providing services to taxonomists for standard genome sequencing and annotation.</title>
        <authorList>
            <consortium name="The Broad Institute Genomics Platform"/>
            <consortium name="The Broad Institute Genome Sequencing Center for Infectious Disease"/>
            <person name="Wu L."/>
            <person name="Ma J."/>
        </authorList>
    </citation>
    <scope>NUCLEOTIDE SEQUENCE [LARGE SCALE GENOMIC DNA]</scope>
    <source>
        <strain evidence="7">JCM 8542</strain>
    </source>
</reference>
<keyword evidence="3 5" id="KW-1133">Transmembrane helix</keyword>
<dbReference type="EMBL" id="BAAACR010000002">
    <property type="protein sequence ID" value="GAA0202297.1"/>
    <property type="molecule type" value="Genomic_DNA"/>
</dbReference>
<evidence type="ECO:0000256" key="1">
    <source>
        <dbReference type="ARBA" id="ARBA00004141"/>
    </source>
</evidence>
<evidence type="ECO:0000256" key="2">
    <source>
        <dbReference type="ARBA" id="ARBA00022692"/>
    </source>
</evidence>
<evidence type="ECO:0000313" key="7">
    <source>
        <dbReference type="Proteomes" id="UP001500399"/>
    </source>
</evidence>
<dbReference type="Pfam" id="PF09685">
    <property type="entry name" value="MamF_MmsF"/>
    <property type="match status" value="1"/>
</dbReference>
<evidence type="ECO:0008006" key="8">
    <source>
        <dbReference type="Google" id="ProtNLM"/>
    </source>
</evidence>
<evidence type="ECO:0000256" key="5">
    <source>
        <dbReference type="SAM" id="Phobius"/>
    </source>
</evidence>
<keyword evidence="2 5" id="KW-0812">Transmembrane</keyword>
<feature type="transmembrane region" description="Helical" evidence="5">
    <location>
        <begin position="70"/>
        <end position="89"/>
    </location>
</feature>
<proteinExistence type="predicted"/>
<dbReference type="InterPro" id="IPR019109">
    <property type="entry name" value="MamF_MmsF"/>
</dbReference>
<evidence type="ECO:0000313" key="6">
    <source>
        <dbReference type="EMBL" id="GAA0202297.1"/>
    </source>
</evidence>
<accession>A0ABP3CH23</accession>
<dbReference type="Proteomes" id="UP001500399">
    <property type="component" value="Unassembled WGS sequence"/>
</dbReference>
<protein>
    <recommendedName>
        <fullName evidence="8">DUF4870 domain-containing protein</fullName>
    </recommendedName>
</protein>
<name>A0ABP3CH23_9FIRM</name>
<comment type="subcellular location">
    <subcellularLocation>
        <location evidence="1">Membrane</location>
        <topology evidence="1">Multi-pass membrane protein</topology>
    </subcellularLocation>
</comment>
<feature type="transmembrane region" description="Helical" evidence="5">
    <location>
        <begin position="37"/>
        <end position="58"/>
    </location>
</feature>
<evidence type="ECO:0000256" key="4">
    <source>
        <dbReference type="ARBA" id="ARBA00023136"/>
    </source>
</evidence>
<keyword evidence="4 5" id="KW-0472">Membrane</keyword>
<feature type="transmembrane region" description="Helical" evidence="5">
    <location>
        <begin position="95"/>
        <end position="117"/>
    </location>
</feature>
<gene>
    <name evidence="6" type="ORF">GCM10008919_02010</name>
</gene>
<comment type="caution">
    <text evidence="6">The sequence shown here is derived from an EMBL/GenBank/DDBJ whole genome shotgun (WGS) entry which is preliminary data.</text>
</comment>
<evidence type="ECO:0000256" key="3">
    <source>
        <dbReference type="ARBA" id="ARBA00022989"/>
    </source>
</evidence>
<sequence>MAEIYVEGDVRGGGTGDSADAVPPQSTRMIAAAVQGAFFIGGIGFVLLPFVVWIVMRGRNVFVAHHAKQAFLSQLSVFILFALSCMLGAALDDAYIAVGLCFLVGIPWCLASVYAVVKALSGERWHFPGLGWAA</sequence>
<dbReference type="RefSeq" id="WP_304987615.1">
    <property type="nucleotide sequence ID" value="NZ_BAAACR010000002.1"/>
</dbReference>
<keyword evidence="7" id="KW-1185">Reference proteome</keyword>